<feature type="transmembrane region" description="Helical" evidence="4">
    <location>
        <begin position="119"/>
        <end position="143"/>
    </location>
</feature>
<reference evidence="7 8" key="1">
    <citation type="submission" date="2018-08" db="EMBL/GenBank/DDBJ databases">
        <title>Wenzhouxiangella salilacus sp. nov., a novel bacterium isolated from a saline lake in Xinjiang Province, China.</title>
        <authorList>
            <person name="Han S."/>
        </authorList>
    </citation>
    <scope>NUCLEOTIDE SEQUENCE [LARGE SCALE GENOMIC DNA]</scope>
    <source>
        <strain evidence="7 8">XDB06</strain>
    </source>
</reference>
<keyword evidence="4" id="KW-0472">Membrane</keyword>
<protein>
    <submittedName>
        <fullName evidence="7">Sensor histidine kinase</fullName>
    </submittedName>
</protein>
<dbReference type="Pfam" id="PF02518">
    <property type="entry name" value="HATPase_c"/>
    <property type="match status" value="1"/>
</dbReference>
<comment type="caution">
    <text evidence="7">The sequence shown here is derived from an EMBL/GenBank/DDBJ whole genome shotgun (WGS) entry which is preliminary data.</text>
</comment>
<evidence type="ECO:0000256" key="4">
    <source>
        <dbReference type="SAM" id="Phobius"/>
    </source>
</evidence>
<dbReference type="InterPro" id="IPR011712">
    <property type="entry name" value="Sig_transdc_His_kin_sub3_dim/P"/>
</dbReference>
<evidence type="ECO:0000259" key="5">
    <source>
        <dbReference type="Pfam" id="PF02518"/>
    </source>
</evidence>
<evidence type="ECO:0000313" key="7">
    <source>
        <dbReference type="EMBL" id="RFF30797.1"/>
    </source>
</evidence>
<feature type="transmembrane region" description="Helical" evidence="4">
    <location>
        <begin position="21"/>
        <end position="42"/>
    </location>
</feature>
<keyword evidence="8" id="KW-1185">Reference proteome</keyword>
<dbReference type="GO" id="GO:0000155">
    <property type="term" value="F:phosphorelay sensor kinase activity"/>
    <property type="evidence" value="ECO:0007669"/>
    <property type="project" value="InterPro"/>
</dbReference>
<dbReference type="GO" id="GO:0016020">
    <property type="term" value="C:membrane"/>
    <property type="evidence" value="ECO:0007669"/>
    <property type="project" value="InterPro"/>
</dbReference>
<keyword evidence="4" id="KW-0812">Transmembrane</keyword>
<dbReference type="EMBL" id="QUZK01000031">
    <property type="protein sequence ID" value="RFF30797.1"/>
    <property type="molecule type" value="Genomic_DNA"/>
</dbReference>
<keyword evidence="1" id="KW-0808">Transferase</keyword>
<accession>A0A3E1K9E5</accession>
<dbReference type="GO" id="GO:0046983">
    <property type="term" value="F:protein dimerization activity"/>
    <property type="evidence" value="ECO:0007669"/>
    <property type="project" value="InterPro"/>
</dbReference>
<dbReference type="Proteomes" id="UP000260351">
    <property type="component" value="Unassembled WGS sequence"/>
</dbReference>
<keyword evidence="2 7" id="KW-0418">Kinase</keyword>
<feature type="transmembrane region" description="Helical" evidence="4">
    <location>
        <begin position="84"/>
        <end position="113"/>
    </location>
</feature>
<evidence type="ECO:0000256" key="2">
    <source>
        <dbReference type="ARBA" id="ARBA00022777"/>
    </source>
</evidence>
<dbReference type="InterPro" id="IPR036890">
    <property type="entry name" value="HATPase_C_sf"/>
</dbReference>
<proteinExistence type="predicted"/>
<dbReference type="InterPro" id="IPR003594">
    <property type="entry name" value="HATPase_dom"/>
</dbReference>
<evidence type="ECO:0000259" key="6">
    <source>
        <dbReference type="Pfam" id="PF07730"/>
    </source>
</evidence>
<keyword evidence="4" id="KW-1133">Transmembrane helix</keyword>
<evidence type="ECO:0000256" key="3">
    <source>
        <dbReference type="ARBA" id="ARBA00023012"/>
    </source>
</evidence>
<dbReference type="OrthoDB" id="9797605at2"/>
<evidence type="ECO:0000256" key="1">
    <source>
        <dbReference type="ARBA" id="ARBA00022679"/>
    </source>
</evidence>
<dbReference type="InterPro" id="IPR050482">
    <property type="entry name" value="Sensor_HK_TwoCompSys"/>
</dbReference>
<dbReference type="AlphaFoldDB" id="A0A3E1K9E5"/>
<feature type="domain" description="Histidine kinase/HSP90-like ATPase" evidence="5">
    <location>
        <begin position="306"/>
        <end position="391"/>
    </location>
</feature>
<dbReference type="PANTHER" id="PTHR24421:SF59">
    <property type="entry name" value="OXYGEN SENSOR HISTIDINE KINASE NREB"/>
    <property type="match status" value="1"/>
</dbReference>
<feature type="transmembrane region" description="Helical" evidence="4">
    <location>
        <begin position="150"/>
        <end position="174"/>
    </location>
</feature>
<name>A0A3E1K9E5_9GAMM</name>
<dbReference type="Pfam" id="PF07730">
    <property type="entry name" value="HisKA_3"/>
    <property type="match status" value="1"/>
</dbReference>
<gene>
    <name evidence="7" type="ORF">DZC52_06700</name>
</gene>
<dbReference type="SUPFAM" id="SSF55874">
    <property type="entry name" value="ATPase domain of HSP90 chaperone/DNA topoisomerase II/histidine kinase"/>
    <property type="match status" value="1"/>
</dbReference>
<keyword evidence="3" id="KW-0902">Two-component regulatory system</keyword>
<dbReference type="Gene3D" id="3.30.565.10">
    <property type="entry name" value="Histidine kinase-like ATPase, C-terminal domain"/>
    <property type="match status" value="1"/>
</dbReference>
<feature type="transmembrane region" description="Helical" evidence="4">
    <location>
        <begin position="54"/>
        <end position="72"/>
    </location>
</feature>
<organism evidence="7 8">
    <name type="scientific">Wenzhouxiangella sediminis</name>
    <dbReference type="NCBI Taxonomy" id="1792836"/>
    <lineage>
        <taxon>Bacteria</taxon>
        <taxon>Pseudomonadati</taxon>
        <taxon>Pseudomonadota</taxon>
        <taxon>Gammaproteobacteria</taxon>
        <taxon>Chromatiales</taxon>
        <taxon>Wenzhouxiangellaceae</taxon>
        <taxon>Wenzhouxiangella</taxon>
    </lineage>
</organism>
<dbReference type="CDD" id="cd16917">
    <property type="entry name" value="HATPase_UhpB-NarQ-NarX-like"/>
    <property type="match status" value="1"/>
</dbReference>
<sequence>MSLKQILERLGSLSEIRSIDWLRYVGVLIWFLTAFPLVLLPWMLPEQPDAGDIVGWWSAALLFLLVLWHPIIGQQRAAPFWQRVIVMLVLSISAFGVTYFTNTGLGSLLAMLVAALLPWILPLVFGVPWVICLALAFSIWIIFSPGGSWLLVLVYLLMNLGLTSFPFIASLLALKQMQARAELRRVNSELLATQSLLTENTRIAERVRISRELHDLVGHHLTALTLNLEVASHTTEGKPREHVDQAASIARLLLADVREVVSDMRRDDQVDLRQALEMLAAGVPDLQIHLDIPSDLALTDPKRAQILLRCAQELITNAVRHAQAGNLWISLSEDHDGIILKARDDGRGAPHLVPGNGISGMRERLRELGGRLDIATRPGAGFQVKAWLPMEQTT</sequence>
<dbReference type="RefSeq" id="WP_116650360.1">
    <property type="nucleotide sequence ID" value="NZ_QUZK01000031.1"/>
</dbReference>
<feature type="domain" description="Signal transduction histidine kinase subgroup 3 dimerisation and phosphoacceptor" evidence="6">
    <location>
        <begin position="205"/>
        <end position="267"/>
    </location>
</feature>
<evidence type="ECO:0000313" key="8">
    <source>
        <dbReference type="Proteomes" id="UP000260351"/>
    </source>
</evidence>
<dbReference type="PANTHER" id="PTHR24421">
    <property type="entry name" value="NITRATE/NITRITE SENSOR PROTEIN NARX-RELATED"/>
    <property type="match status" value="1"/>
</dbReference>
<dbReference type="Gene3D" id="1.20.5.1930">
    <property type="match status" value="1"/>
</dbReference>